<evidence type="ECO:0000259" key="1">
    <source>
        <dbReference type="Pfam" id="PF07883"/>
    </source>
</evidence>
<dbReference type="Proteomes" id="UP001064087">
    <property type="component" value="Chromosome"/>
</dbReference>
<dbReference type="InterPro" id="IPR011051">
    <property type="entry name" value="RmlC_Cupin_sf"/>
</dbReference>
<dbReference type="EMBL" id="CP106738">
    <property type="protein sequence ID" value="UXX84090.1"/>
    <property type="molecule type" value="Genomic_DNA"/>
</dbReference>
<dbReference type="InterPro" id="IPR013096">
    <property type="entry name" value="Cupin_2"/>
</dbReference>
<evidence type="ECO:0000313" key="2">
    <source>
        <dbReference type="EMBL" id="UXX84090.1"/>
    </source>
</evidence>
<dbReference type="SUPFAM" id="SSF51182">
    <property type="entry name" value="RmlC-like cupins"/>
    <property type="match status" value="1"/>
</dbReference>
<dbReference type="InterPro" id="IPR014710">
    <property type="entry name" value="RmlC-like_jellyroll"/>
</dbReference>
<organism evidence="2 3">
    <name type="scientific">Roseovarius pelagicus</name>
    <dbReference type="NCBI Taxonomy" id="2980108"/>
    <lineage>
        <taxon>Bacteria</taxon>
        <taxon>Pseudomonadati</taxon>
        <taxon>Pseudomonadota</taxon>
        <taxon>Alphaproteobacteria</taxon>
        <taxon>Rhodobacterales</taxon>
        <taxon>Roseobacteraceae</taxon>
        <taxon>Roseovarius</taxon>
    </lineage>
</organism>
<proteinExistence type="predicted"/>
<protein>
    <submittedName>
        <fullName evidence="2">Cupin domain-containing protein</fullName>
    </submittedName>
</protein>
<accession>A0ABY6DEZ8</accession>
<dbReference type="RefSeq" id="WP_263048485.1">
    <property type="nucleotide sequence ID" value="NZ_CP106738.1"/>
</dbReference>
<reference evidence="2" key="1">
    <citation type="submission" date="2022-10" db="EMBL/GenBank/DDBJ databases">
        <title>Roseovarius pelagicus sp. nov., isolated from Arctic seawater.</title>
        <authorList>
            <person name="Hong Y.W."/>
            <person name="Hwang C.Y."/>
        </authorList>
    </citation>
    <scope>NUCLEOTIDE SEQUENCE</scope>
    <source>
        <strain evidence="2">HL-MP18</strain>
    </source>
</reference>
<name>A0ABY6DEZ8_9RHOB</name>
<feature type="domain" description="Cupin type-2" evidence="1">
    <location>
        <begin position="193"/>
        <end position="257"/>
    </location>
</feature>
<gene>
    <name evidence="2" type="ORF">N7U68_05400</name>
</gene>
<sequence length="274" mass="30768">MANANWVYTLIRALDDLGGAAHVSQLAQNRFVFNEQNEQKDLQASIRGSIHDYCSDHSSGERKGAANGNARDVFAKVGPAKWEIRDYRNPFVKFALGKIDSSQVLGELEESGEDRTKIEQLIGEMEDDKSVFVREHWRSSPQHPRYQNQAFTIAHADDGKFVGQGLRAFFEYRDLGINAATKGKFGAHVIRAVPGEESPGAWHSHDLEFQMVYVTQGWVVFEYEGEGEHTLRAGSCVLQPPGIRHREVRHSDDMELIEIISPAEFSTVPEDAPE</sequence>
<dbReference type="Pfam" id="PF07883">
    <property type="entry name" value="Cupin_2"/>
    <property type="match status" value="1"/>
</dbReference>
<keyword evidence="3" id="KW-1185">Reference proteome</keyword>
<dbReference type="Gene3D" id="2.60.120.10">
    <property type="entry name" value="Jelly Rolls"/>
    <property type="match status" value="1"/>
</dbReference>
<evidence type="ECO:0000313" key="3">
    <source>
        <dbReference type="Proteomes" id="UP001064087"/>
    </source>
</evidence>
<dbReference type="CDD" id="cd06980">
    <property type="entry name" value="cupin_bxe_c0505"/>
    <property type="match status" value="1"/>
</dbReference>